<keyword evidence="3" id="KW-1185">Reference proteome</keyword>
<dbReference type="InterPro" id="IPR010985">
    <property type="entry name" value="Ribbon_hlx_hlx"/>
</dbReference>
<dbReference type="Proteomes" id="UP000611640">
    <property type="component" value="Chromosome"/>
</dbReference>
<accession>A0A7R7HZ38</accession>
<sequence length="84" mass="9456">MAMTLRLPPDIEDQLKRLAKHDHRSVQQQVVVAIEEYLSARETNEVLADPATLRDLADARESEQAGDILYGTDAVRALIAERTR</sequence>
<dbReference type="AlphaFoldDB" id="A0A7R7HZ38"/>
<evidence type="ECO:0000313" key="2">
    <source>
        <dbReference type="EMBL" id="BCJ36728.1"/>
    </source>
</evidence>
<dbReference type="GO" id="GO:0006355">
    <property type="term" value="P:regulation of DNA-templated transcription"/>
    <property type="evidence" value="ECO:0007669"/>
    <property type="project" value="InterPro"/>
</dbReference>
<feature type="domain" description="CopG-like ribbon-helix-helix" evidence="1">
    <location>
        <begin position="7"/>
        <end position="42"/>
    </location>
</feature>
<reference evidence="2 3" key="1">
    <citation type="submission" date="2020-08" db="EMBL/GenBank/DDBJ databases">
        <title>Whole genome shotgun sequence of Actinocatenispora thailandica NBRC 105041.</title>
        <authorList>
            <person name="Komaki H."/>
            <person name="Tamura T."/>
        </authorList>
    </citation>
    <scope>NUCLEOTIDE SEQUENCE [LARGE SCALE GENOMIC DNA]</scope>
    <source>
        <strain evidence="2 3">NBRC 105041</strain>
    </source>
</reference>
<gene>
    <name evidence="2" type="ORF">Athai_42310</name>
</gene>
<name>A0A7R7HZ38_9ACTN</name>
<dbReference type="Gene3D" id="1.10.1220.10">
    <property type="entry name" value="Met repressor-like"/>
    <property type="match status" value="1"/>
</dbReference>
<dbReference type="SUPFAM" id="SSF47598">
    <property type="entry name" value="Ribbon-helix-helix"/>
    <property type="match status" value="1"/>
</dbReference>
<evidence type="ECO:0000259" key="1">
    <source>
        <dbReference type="Pfam" id="PF07878"/>
    </source>
</evidence>
<dbReference type="Pfam" id="PF07878">
    <property type="entry name" value="RHH_5"/>
    <property type="match status" value="1"/>
</dbReference>
<organism evidence="2 3">
    <name type="scientific">Actinocatenispora thailandica</name>
    <dbReference type="NCBI Taxonomy" id="227318"/>
    <lineage>
        <taxon>Bacteria</taxon>
        <taxon>Bacillati</taxon>
        <taxon>Actinomycetota</taxon>
        <taxon>Actinomycetes</taxon>
        <taxon>Micromonosporales</taxon>
        <taxon>Micromonosporaceae</taxon>
        <taxon>Actinocatenispora</taxon>
    </lineage>
</organism>
<proteinExistence type="predicted"/>
<dbReference type="KEGG" id="atl:Athai_42310"/>
<evidence type="ECO:0000313" key="3">
    <source>
        <dbReference type="Proteomes" id="UP000611640"/>
    </source>
</evidence>
<dbReference type="InterPro" id="IPR013321">
    <property type="entry name" value="Arc_rbn_hlx_hlx"/>
</dbReference>
<dbReference type="RefSeq" id="WP_203963057.1">
    <property type="nucleotide sequence ID" value="NZ_AP023355.1"/>
</dbReference>
<protein>
    <recommendedName>
        <fullName evidence="1">CopG-like ribbon-helix-helix domain-containing protein</fullName>
    </recommendedName>
</protein>
<dbReference type="EMBL" id="AP023355">
    <property type="protein sequence ID" value="BCJ36728.1"/>
    <property type="molecule type" value="Genomic_DNA"/>
</dbReference>
<dbReference type="InterPro" id="IPR012869">
    <property type="entry name" value="RHH_5"/>
</dbReference>